<dbReference type="EMBL" id="BSYR01000019">
    <property type="protein sequence ID" value="GMI82917.1"/>
    <property type="molecule type" value="Genomic_DNA"/>
</dbReference>
<feature type="region of interest" description="Disordered" evidence="1">
    <location>
        <begin position="28"/>
        <end position="102"/>
    </location>
</feature>
<accession>A0A9W7HTX3</accession>
<dbReference type="Proteomes" id="UP001165190">
    <property type="component" value="Unassembled WGS sequence"/>
</dbReference>
<comment type="caution">
    <text evidence="2">The sequence shown here is derived from an EMBL/GenBank/DDBJ whole genome shotgun (WGS) entry which is preliminary data.</text>
</comment>
<dbReference type="AlphaFoldDB" id="A0A9W7HTX3"/>
<evidence type="ECO:0000313" key="3">
    <source>
        <dbReference type="Proteomes" id="UP001165190"/>
    </source>
</evidence>
<reference evidence="2" key="1">
    <citation type="submission" date="2023-05" db="EMBL/GenBank/DDBJ databases">
        <title>Genome and transcriptome analyses reveal genes involved in the formation of fine ridges on petal epidermal cells in Hibiscus trionum.</title>
        <authorList>
            <person name="Koshimizu S."/>
            <person name="Masuda S."/>
            <person name="Ishii T."/>
            <person name="Shirasu K."/>
            <person name="Hoshino A."/>
            <person name="Arita M."/>
        </authorList>
    </citation>
    <scope>NUCLEOTIDE SEQUENCE</scope>
    <source>
        <strain evidence="2">Hamamatsu line</strain>
    </source>
</reference>
<sequence length="237" mass="26849">MKKVPLLLFSNLNRRGFSAAAPLRSRSNISDYHSPSTLPYSPVHSTSPRLLQSAAKSHGSTFNHRRFFTNPSRNDGSPAKNSSRSSSKLREKSDLAEASESAETTEEMIRLFKDMEAMEGSFDKRELGIASLKIGRKLEREGVEPRTFSPFAEKALKLLREYNDFSIPLVLAFQLMGYYYHALNTFDDHSRECLETAANIIESIKKKGLARVEDIMAMQRAMETEEYVTVSHDEACW</sequence>
<dbReference type="PANTHER" id="PTHR47459">
    <property type="entry name" value="KINESIN LIGHT CHAIN-RELATED"/>
    <property type="match status" value="1"/>
</dbReference>
<feature type="compositionally biased region" description="Polar residues" evidence="1">
    <location>
        <begin position="69"/>
        <end position="81"/>
    </location>
</feature>
<name>A0A9W7HTX3_HIBTR</name>
<evidence type="ECO:0000256" key="1">
    <source>
        <dbReference type="SAM" id="MobiDB-lite"/>
    </source>
</evidence>
<evidence type="ECO:0000313" key="2">
    <source>
        <dbReference type="EMBL" id="GMI82917.1"/>
    </source>
</evidence>
<gene>
    <name evidence="2" type="ORF">HRI_001961000</name>
</gene>
<proteinExistence type="predicted"/>
<dbReference type="PANTHER" id="PTHR47459:SF1">
    <property type="entry name" value="KINESIN LIGHT CHAIN-RELATED"/>
    <property type="match status" value="1"/>
</dbReference>
<protein>
    <submittedName>
        <fullName evidence="2">Uncharacterized protein</fullName>
    </submittedName>
</protein>
<feature type="compositionally biased region" description="Polar residues" evidence="1">
    <location>
        <begin position="28"/>
        <end position="62"/>
    </location>
</feature>
<organism evidence="2 3">
    <name type="scientific">Hibiscus trionum</name>
    <name type="common">Flower of an hour</name>
    <dbReference type="NCBI Taxonomy" id="183268"/>
    <lineage>
        <taxon>Eukaryota</taxon>
        <taxon>Viridiplantae</taxon>
        <taxon>Streptophyta</taxon>
        <taxon>Embryophyta</taxon>
        <taxon>Tracheophyta</taxon>
        <taxon>Spermatophyta</taxon>
        <taxon>Magnoliopsida</taxon>
        <taxon>eudicotyledons</taxon>
        <taxon>Gunneridae</taxon>
        <taxon>Pentapetalae</taxon>
        <taxon>rosids</taxon>
        <taxon>malvids</taxon>
        <taxon>Malvales</taxon>
        <taxon>Malvaceae</taxon>
        <taxon>Malvoideae</taxon>
        <taxon>Hibiscus</taxon>
    </lineage>
</organism>
<keyword evidence="3" id="KW-1185">Reference proteome</keyword>